<dbReference type="InParanoid" id="A0A0H2QZM2"/>
<dbReference type="InterPro" id="IPR032675">
    <property type="entry name" value="LRR_dom_sf"/>
</dbReference>
<accession>A0A0H2QZM2</accession>
<reference evidence="2 3" key="1">
    <citation type="submission" date="2015-04" db="EMBL/GenBank/DDBJ databases">
        <title>Complete genome sequence of Schizopora paradoxa KUC8140, a cosmopolitan wood degrader in East Asia.</title>
        <authorList>
            <consortium name="DOE Joint Genome Institute"/>
            <person name="Min B."/>
            <person name="Park H."/>
            <person name="Jang Y."/>
            <person name="Kim J.-J."/>
            <person name="Kim K.H."/>
            <person name="Pangilinan J."/>
            <person name="Lipzen A."/>
            <person name="Riley R."/>
            <person name="Grigoriev I.V."/>
            <person name="Spatafora J.W."/>
            <person name="Choi I.-G."/>
        </authorList>
    </citation>
    <scope>NUCLEOTIDE SEQUENCE [LARGE SCALE GENOMIC DNA]</scope>
    <source>
        <strain evidence="2 3">KUC8140</strain>
    </source>
</reference>
<gene>
    <name evidence="2" type="ORF">SCHPADRAFT_911356</name>
</gene>
<dbReference type="InterPro" id="IPR001810">
    <property type="entry name" value="F-box_dom"/>
</dbReference>
<evidence type="ECO:0000259" key="1">
    <source>
        <dbReference type="Pfam" id="PF12937"/>
    </source>
</evidence>
<dbReference type="Gene3D" id="3.80.10.10">
    <property type="entry name" value="Ribonuclease Inhibitor"/>
    <property type="match status" value="1"/>
</dbReference>
<evidence type="ECO:0000313" key="2">
    <source>
        <dbReference type="EMBL" id="KLO04940.1"/>
    </source>
</evidence>
<dbReference type="InterPro" id="IPR036047">
    <property type="entry name" value="F-box-like_dom_sf"/>
</dbReference>
<dbReference type="SUPFAM" id="SSF52047">
    <property type="entry name" value="RNI-like"/>
    <property type="match status" value="1"/>
</dbReference>
<dbReference type="Pfam" id="PF12937">
    <property type="entry name" value="F-box-like"/>
    <property type="match status" value="1"/>
</dbReference>
<dbReference type="SUPFAM" id="SSF81383">
    <property type="entry name" value="F-box domain"/>
    <property type="match status" value="1"/>
</dbReference>
<keyword evidence="3" id="KW-1185">Reference proteome</keyword>
<dbReference type="Gene3D" id="1.20.1280.50">
    <property type="match status" value="1"/>
</dbReference>
<dbReference type="STRING" id="27342.A0A0H2QZM2"/>
<dbReference type="EMBL" id="KQ086399">
    <property type="protein sequence ID" value="KLO04940.1"/>
    <property type="molecule type" value="Genomic_DNA"/>
</dbReference>
<dbReference type="AlphaFoldDB" id="A0A0H2QZM2"/>
<dbReference type="OrthoDB" id="3266451at2759"/>
<feature type="domain" description="F-box" evidence="1">
    <location>
        <begin position="5"/>
        <end position="68"/>
    </location>
</feature>
<evidence type="ECO:0000313" key="3">
    <source>
        <dbReference type="Proteomes" id="UP000053477"/>
    </source>
</evidence>
<protein>
    <recommendedName>
        <fullName evidence="1">F-box domain-containing protein</fullName>
    </recommendedName>
</protein>
<organism evidence="2 3">
    <name type="scientific">Schizopora paradoxa</name>
    <dbReference type="NCBI Taxonomy" id="27342"/>
    <lineage>
        <taxon>Eukaryota</taxon>
        <taxon>Fungi</taxon>
        <taxon>Dikarya</taxon>
        <taxon>Basidiomycota</taxon>
        <taxon>Agaricomycotina</taxon>
        <taxon>Agaricomycetes</taxon>
        <taxon>Hymenochaetales</taxon>
        <taxon>Schizoporaceae</taxon>
        <taxon>Schizopora</taxon>
    </lineage>
</organism>
<dbReference type="Proteomes" id="UP000053477">
    <property type="component" value="Unassembled WGS sequence"/>
</dbReference>
<proteinExistence type="predicted"/>
<name>A0A0H2QZM2_9AGAM</name>
<sequence length="451" mass="50938">MTTVNDLPNEILCDIFSLAIQKSRVFPEIFKTGNDFQDCVALIDISCVCSRWREVALTDSSLWSSIYILLDDPTAETLVQVTYFASICFVRSKDLPLIFAISISNLDDLPFAYPLVQTLISHEARWSRIAVNLTPSRYSRSSEASLSYKRGTEYIPELRIAGGELLKEFRCNLGSWLTYSLHSPLPALSTLSLTCCRFYGSMYALTNWLPLAPNLQELELTYSYNRFDAHTAWLNKQRVWKAAATEATKDPHFVLPSLRTLNAWVNIIVTFTCPALERLVMEEISWHGPHLINYLEFVKRSGTPPSFRTMEIREQDDPSHITHARGFLLPTITNLLITSPGAPFFTMFSEQTQEDGVAGFSVLPALEHLEITDCRDDYLPHFSSLVTSRWDIGVLYRTLKTVKLKQCFEASPVPELLLSPPSDGIDLTQVGENWRGIARCVNEGLSLSACE</sequence>